<dbReference type="Pfam" id="PF12705">
    <property type="entry name" value="PDDEXK_1"/>
    <property type="match status" value="1"/>
</dbReference>
<protein>
    <recommendedName>
        <fullName evidence="1">PD-(D/E)XK endonuclease-like domain-containing protein</fullName>
    </recommendedName>
</protein>
<proteinExistence type="predicted"/>
<name>A0A382KIW4_9ZZZZ</name>
<dbReference type="AlphaFoldDB" id="A0A382KIW4"/>
<dbReference type="InterPro" id="IPR038726">
    <property type="entry name" value="PDDEXK_AddAB-type"/>
</dbReference>
<accession>A0A382KIW4</accession>
<sequence>MLEKIKQILSKKNSSNTFSYSQLNTFKTCPQQYKIIYRDGIRKEHESIETFMGKRVHEVLEWLYSKENQGKPYITFDRLCQTYDNQWRAHWHKNIHIADSRNYTDYYYSIGKRCLSNYYGRYGPTFDQMVEGTEVALSFLIGDYTFRGVIDRLDHMGPGKWIVHDYKTSRRQK</sequence>
<gene>
    <name evidence="2" type="ORF">METZ01_LOCUS277748</name>
</gene>
<organism evidence="2">
    <name type="scientific">marine metagenome</name>
    <dbReference type="NCBI Taxonomy" id="408172"/>
    <lineage>
        <taxon>unclassified sequences</taxon>
        <taxon>metagenomes</taxon>
        <taxon>ecological metagenomes</taxon>
    </lineage>
</organism>
<evidence type="ECO:0000313" key="2">
    <source>
        <dbReference type="EMBL" id="SVC24894.1"/>
    </source>
</evidence>
<reference evidence="2" key="1">
    <citation type="submission" date="2018-05" db="EMBL/GenBank/DDBJ databases">
        <authorList>
            <person name="Lanie J.A."/>
            <person name="Ng W.-L."/>
            <person name="Kazmierczak K.M."/>
            <person name="Andrzejewski T.M."/>
            <person name="Davidsen T.M."/>
            <person name="Wayne K.J."/>
            <person name="Tettelin H."/>
            <person name="Glass J.I."/>
            <person name="Rusch D."/>
            <person name="Podicherti R."/>
            <person name="Tsui H.-C.T."/>
            <person name="Winkler M.E."/>
        </authorList>
    </citation>
    <scope>NUCLEOTIDE SEQUENCE</scope>
</reference>
<feature type="domain" description="PD-(D/E)XK endonuclease-like" evidence="1">
    <location>
        <begin position="17"/>
        <end position="172"/>
    </location>
</feature>
<feature type="non-terminal residue" evidence="2">
    <location>
        <position position="173"/>
    </location>
</feature>
<dbReference type="EMBL" id="UINC01081239">
    <property type="protein sequence ID" value="SVC24894.1"/>
    <property type="molecule type" value="Genomic_DNA"/>
</dbReference>
<dbReference type="Gene3D" id="3.90.320.10">
    <property type="match status" value="1"/>
</dbReference>
<evidence type="ECO:0000259" key="1">
    <source>
        <dbReference type="Pfam" id="PF12705"/>
    </source>
</evidence>
<dbReference type="InterPro" id="IPR011604">
    <property type="entry name" value="PDDEXK-like_dom_sf"/>
</dbReference>